<keyword evidence="2" id="KW-0614">Plasmid</keyword>
<feature type="domain" description="MAE-28990/MAE-18760-like HEPN" evidence="1">
    <location>
        <begin position="5"/>
        <end position="165"/>
    </location>
</feature>
<accession>B9VWK4</accession>
<proteinExistence type="predicted"/>
<evidence type="ECO:0000313" key="2">
    <source>
        <dbReference type="EMBL" id="ACM47728.1"/>
    </source>
</evidence>
<dbReference type="AlphaFoldDB" id="B9VWK4"/>
<protein>
    <recommendedName>
        <fullName evidence="1">MAE-28990/MAE-18760-like HEPN domain-containing protein</fullName>
    </recommendedName>
</protein>
<sequence length="168" mass="19911">MLQVTQSFTDRVDEIGLYYKLLSDIIKREAQLIFPNEQDIRENFNVKVSSILKSSANLQLYNLVESTISNCLVEIHSSFTNETIEYSNLSDEIQKLWVKFHYDYFKETSNEKDILHNLKILIDTWVTNTLPITLTYKEFTKYNIGGNFSGNLGFKRNYKNFRKIWNWL</sequence>
<dbReference type="InterPro" id="IPR040788">
    <property type="entry name" value="HEPN_MAE_28990"/>
</dbReference>
<geneLocation type="plasmid" evidence="2">
    <name>pMWHK1</name>
</geneLocation>
<organism evidence="2">
    <name type="scientific">Pedobacter sp. BG5</name>
    <dbReference type="NCBI Taxonomy" id="524386"/>
    <lineage>
        <taxon>Bacteria</taxon>
        <taxon>Pseudomonadati</taxon>
        <taxon>Bacteroidota</taxon>
        <taxon>Sphingobacteriia</taxon>
        <taxon>Sphingobacteriales</taxon>
        <taxon>Sphingobacteriaceae</taxon>
        <taxon>Pedobacter</taxon>
    </lineage>
</organism>
<reference evidence="2" key="1">
    <citation type="journal article" date="2013" name="Plasmid">
        <title>Characterisation of a cryptic plasmid from an Antarctic bacterium Pedobacter cryoconitis strain BG5.</title>
        <authorList>
            <person name="Wong C.M."/>
            <person name="Tam H.K."/>
            <person name="Ng W.M."/>
            <person name="Boo S.Y."/>
            <person name="Gonzalez M."/>
        </authorList>
    </citation>
    <scope>NUCLEOTIDE SEQUENCE</scope>
    <source>
        <strain evidence="2">BG5</strain>
        <plasmid evidence="2">pMWHK1</plasmid>
    </source>
</reference>
<name>B9VWK4_9SPHI</name>
<dbReference type="RefSeq" id="WP_012660676.1">
    <property type="nucleotide sequence ID" value="NC_012033.1"/>
</dbReference>
<dbReference type="Pfam" id="PF18737">
    <property type="entry name" value="HEPN_MAE_28990"/>
    <property type="match status" value="1"/>
</dbReference>
<dbReference type="EMBL" id="FJ613505">
    <property type="protein sequence ID" value="ACM47728.1"/>
    <property type="molecule type" value="Genomic_DNA"/>
</dbReference>
<evidence type="ECO:0000259" key="1">
    <source>
        <dbReference type="Pfam" id="PF18737"/>
    </source>
</evidence>